<name>A0A511ZPR6_9BACI</name>
<feature type="signal peptide" evidence="1">
    <location>
        <begin position="1"/>
        <end position="19"/>
    </location>
</feature>
<keyword evidence="1" id="KW-0732">Signal</keyword>
<evidence type="ECO:0000313" key="3">
    <source>
        <dbReference type="Proteomes" id="UP000321558"/>
    </source>
</evidence>
<dbReference type="OrthoDB" id="2972395at2"/>
<evidence type="ECO:0000256" key="1">
    <source>
        <dbReference type="SAM" id="SignalP"/>
    </source>
</evidence>
<reference evidence="2 3" key="1">
    <citation type="submission" date="2019-07" db="EMBL/GenBank/DDBJ databases">
        <title>Whole genome shotgun sequence of Oceanobacillus sojae NBRC 105379.</title>
        <authorList>
            <person name="Hosoyama A."/>
            <person name="Uohara A."/>
            <person name="Ohji S."/>
            <person name="Ichikawa N."/>
        </authorList>
    </citation>
    <scope>NUCLEOTIDE SEQUENCE [LARGE SCALE GENOMIC DNA]</scope>
    <source>
        <strain evidence="2 3">NBRC 105379</strain>
    </source>
</reference>
<feature type="chain" id="PRO_5038686978" description="DUF4367 domain-containing protein" evidence="1">
    <location>
        <begin position="20"/>
        <end position="173"/>
    </location>
</feature>
<keyword evidence="3" id="KW-1185">Reference proteome</keyword>
<protein>
    <recommendedName>
        <fullName evidence="4">DUF4367 domain-containing protein</fullName>
    </recommendedName>
</protein>
<comment type="caution">
    <text evidence="2">The sequence shown here is derived from an EMBL/GenBank/DDBJ whole genome shotgun (WGS) entry which is preliminary data.</text>
</comment>
<gene>
    <name evidence="2" type="ORF">OSO01_41820</name>
</gene>
<dbReference type="PROSITE" id="PS51257">
    <property type="entry name" value="PROKAR_LIPOPROTEIN"/>
    <property type="match status" value="1"/>
</dbReference>
<dbReference type="EMBL" id="BJYM01000022">
    <property type="protein sequence ID" value="GEN89443.1"/>
    <property type="molecule type" value="Genomic_DNA"/>
</dbReference>
<dbReference type="Proteomes" id="UP000321558">
    <property type="component" value="Unassembled WGS sequence"/>
</dbReference>
<dbReference type="RefSeq" id="WP_147212331.1">
    <property type="nucleotide sequence ID" value="NZ_BJYM01000022.1"/>
</dbReference>
<accession>A0A511ZPR6</accession>
<evidence type="ECO:0008006" key="4">
    <source>
        <dbReference type="Google" id="ProtNLM"/>
    </source>
</evidence>
<sequence length="173" mass="20306">MKKIVLIIAVTIISFSCFAINTLAEEDDFTSKKPMTEEEVYKTMGYSKDISKIINIFEEKFDTKIMLPKEMPFEVRNKFAKIDEQNNLDIHYKGKYKKDNFQFIVNPESPRDVESNYKLKSGEDVYIEKIKSEISSPIIELVYKQEKLEYILYLRANGKYDKESLINIAESLE</sequence>
<dbReference type="AlphaFoldDB" id="A0A511ZPR6"/>
<proteinExistence type="predicted"/>
<evidence type="ECO:0000313" key="2">
    <source>
        <dbReference type="EMBL" id="GEN89443.1"/>
    </source>
</evidence>
<organism evidence="2 3">
    <name type="scientific">Oceanobacillus sojae</name>
    <dbReference type="NCBI Taxonomy" id="582851"/>
    <lineage>
        <taxon>Bacteria</taxon>
        <taxon>Bacillati</taxon>
        <taxon>Bacillota</taxon>
        <taxon>Bacilli</taxon>
        <taxon>Bacillales</taxon>
        <taxon>Bacillaceae</taxon>
        <taxon>Oceanobacillus</taxon>
    </lineage>
</organism>